<proteinExistence type="predicted"/>
<reference evidence="8" key="1">
    <citation type="submission" date="2020-12" db="UniProtKB">
        <authorList>
            <consortium name="WormBaseParasite"/>
        </authorList>
    </citation>
    <scope>IDENTIFICATION</scope>
    <source>
        <strain evidence="8">MHco3</strain>
    </source>
</reference>
<feature type="compositionally biased region" description="Polar residues" evidence="5">
    <location>
        <begin position="51"/>
        <end position="60"/>
    </location>
</feature>
<dbReference type="OrthoDB" id="410307at2759"/>
<feature type="region of interest" description="Disordered" evidence="5">
    <location>
        <begin position="83"/>
        <end position="112"/>
    </location>
</feature>
<dbReference type="GO" id="GO:0008270">
    <property type="term" value="F:zinc ion binding"/>
    <property type="evidence" value="ECO:0007669"/>
    <property type="project" value="UniProtKB-KW"/>
</dbReference>
<feature type="compositionally biased region" description="Basic and acidic residues" evidence="5">
    <location>
        <begin position="61"/>
        <end position="70"/>
    </location>
</feature>
<keyword evidence="3 4" id="KW-0862">Zinc</keyword>
<dbReference type="AlphaFoldDB" id="A0A7I5EEV1"/>
<feature type="domain" description="C3H1-type" evidence="6">
    <location>
        <begin position="115"/>
        <end position="143"/>
    </location>
</feature>
<sequence>MTPHPSYYYGYSDQWDHCYSRYPTSTSRRGFTHCFRRNDVRHYGPSRTHCPMSSSPTTFPHSKDSLLCDGQHPRDRTATDFASVTSTARRSRVSSSSSSSCSTPQLPSPPKHPQLIKTMLCDFWRRGEVCRYEPNCWFAHGPAQLRTANDNLPMFNEVSALSNALNAGQFTVESLNQLTPEQQQWMILSQHGHGYPPPSQGDLQTAVRTCEELEREQTLYCQLRTMGRTVQVSPSTSGVDSLPSSGPPSPSFSGGFFSSAIEESIRDQALSTLSAMVSRGLSSTIQDYYVNLAKEECPLYHYGCCPFKEDCFFEHTDMMKK</sequence>
<evidence type="ECO:0000256" key="1">
    <source>
        <dbReference type="ARBA" id="ARBA00022723"/>
    </source>
</evidence>
<evidence type="ECO:0000256" key="5">
    <source>
        <dbReference type="SAM" id="MobiDB-lite"/>
    </source>
</evidence>
<dbReference type="OMA" id="RYEPNCW"/>
<dbReference type="SMART" id="SM00356">
    <property type="entry name" value="ZnF_C3H1"/>
    <property type="match status" value="2"/>
</dbReference>
<dbReference type="WBParaSite" id="HCON_00193290-00001">
    <property type="protein sequence ID" value="HCON_00193290-00001"/>
    <property type="gene ID" value="HCON_00193290"/>
</dbReference>
<dbReference type="InterPro" id="IPR000571">
    <property type="entry name" value="Znf_CCCH"/>
</dbReference>
<dbReference type="InterPro" id="IPR036855">
    <property type="entry name" value="Znf_CCCH_sf"/>
</dbReference>
<name>A0A7I5EEV1_HAECO</name>
<dbReference type="Pfam" id="PF00642">
    <property type="entry name" value="zf-CCCH"/>
    <property type="match status" value="1"/>
</dbReference>
<dbReference type="SUPFAM" id="SSF90229">
    <property type="entry name" value="CCCH zinc finger"/>
    <property type="match status" value="1"/>
</dbReference>
<dbReference type="Gene3D" id="4.10.1000.10">
    <property type="entry name" value="Zinc finger, CCCH-type"/>
    <property type="match status" value="1"/>
</dbReference>
<evidence type="ECO:0000313" key="7">
    <source>
        <dbReference type="Proteomes" id="UP000025227"/>
    </source>
</evidence>
<evidence type="ECO:0000259" key="6">
    <source>
        <dbReference type="PROSITE" id="PS50103"/>
    </source>
</evidence>
<protein>
    <submittedName>
        <fullName evidence="8">C3H1-type domain-containing protein</fullName>
    </submittedName>
</protein>
<feature type="zinc finger region" description="C3H1-type" evidence="4">
    <location>
        <begin position="291"/>
        <end position="318"/>
    </location>
</feature>
<dbReference type="Proteomes" id="UP000025227">
    <property type="component" value="Unplaced"/>
</dbReference>
<feature type="zinc finger region" description="C3H1-type" evidence="4">
    <location>
        <begin position="115"/>
        <end position="143"/>
    </location>
</feature>
<evidence type="ECO:0000256" key="2">
    <source>
        <dbReference type="ARBA" id="ARBA00022771"/>
    </source>
</evidence>
<evidence type="ECO:0000256" key="4">
    <source>
        <dbReference type="PROSITE-ProRule" id="PRU00723"/>
    </source>
</evidence>
<evidence type="ECO:0000313" key="8">
    <source>
        <dbReference type="WBParaSite" id="HCON_00193290-00001"/>
    </source>
</evidence>
<feature type="region of interest" description="Disordered" evidence="5">
    <location>
        <begin position="232"/>
        <end position="253"/>
    </location>
</feature>
<feature type="domain" description="C3H1-type" evidence="6">
    <location>
        <begin position="291"/>
        <end position="318"/>
    </location>
</feature>
<feature type="compositionally biased region" description="Low complexity" evidence="5">
    <location>
        <begin position="83"/>
        <end position="103"/>
    </location>
</feature>
<organism evidence="7 8">
    <name type="scientific">Haemonchus contortus</name>
    <name type="common">Barber pole worm</name>
    <dbReference type="NCBI Taxonomy" id="6289"/>
    <lineage>
        <taxon>Eukaryota</taxon>
        <taxon>Metazoa</taxon>
        <taxon>Ecdysozoa</taxon>
        <taxon>Nematoda</taxon>
        <taxon>Chromadorea</taxon>
        <taxon>Rhabditida</taxon>
        <taxon>Rhabditina</taxon>
        <taxon>Rhabditomorpha</taxon>
        <taxon>Strongyloidea</taxon>
        <taxon>Trichostrongylidae</taxon>
        <taxon>Haemonchus</taxon>
    </lineage>
</organism>
<feature type="region of interest" description="Disordered" evidence="5">
    <location>
        <begin position="46"/>
        <end position="70"/>
    </location>
</feature>
<keyword evidence="2 4" id="KW-0863">Zinc-finger</keyword>
<evidence type="ECO:0000256" key="3">
    <source>
        <dbReference type="ARBA" id="ARBA00022833"/>
    </source>
</evidence>
<keyword evidence="7" id="KW-1185">Reference proteome</keyword>
<dbReference type="PROSITE" id="PS50103">
    <property type="entry name" value="ZF_C3H1"/>
    <property type="match status" value="2"/>
</dbReference>
<accession>A0A7I5EEV1</accession>
<keyword evidence="1 4" id="KW-0479">Metal-binding</keyword>